<dbReference type="SUPFAM" id="SSF48097">
    <property type="entry name" value="Regulator of G-protein signaling, RGS"/>
    <property type="match status" value="1"/>
</dbReference>
<accession>A0AAN7LA15</accession>
<sequence length="255" mass="28318">MEDFVLFRHPTVCPLSHPGALLQCPLPTAILPFEIHRSRFSSEISSSESGIPTALAGCAVLGGCPNDYIAIVMLGFPWLFQAPFSIDYALSGLRDFLKRREWVLDYRDWSSSEHQSLDISHNEANSAANPNEPLEKLLLNNRFHRSFMAFADSYLAGERGCISMRISMSLVKIPADDSFRRIYTARDIINKYILAGSGMEMNIYQRCRQEILTTPDIVHPPLFDIPAVDENGTCSALASALSICTTSDNSLGIVL</sequence>
<protein>
    <submittedName>
        <fullName evidence="1">Uncharacterized protein</fullName>
    </submittedName>
</protein>
<dbReference type="InterPro" id="IPR036305">
    <property type="entry name" value="RGS_sf"/>
</dbReference>
<evidence type="ECO:0000313" key="2">
    <source>
        <dbReference type="Proteomes" id="UP001345219"/>
    </source>
</evidence>
<name>A0AAN7LA15_9MYRT</name>
<dbReference type="EMBL" id="JAXIOK010000001">
    <property type="protein sequence ID" value="KAK4780759.1"/>
    <property type="molecule type" value="Genomic_DNA"/>
</dbReference>
<organism evidence="1 2">
    <name type="scientific">Trapa incisa</name>
    <dbReference type="NCBI Taxonomy" id="236973"/>
    <lineage>
        <taxon>Eukaryota</taxon>
        <taxon>Viridiplantae</taxon>
        <taxon>Streptophyta</taxon>
        <taxon>Embryophyta</taxon>
        <taxon>Tracheophyta</taxon>
        <taxon>Spermatophyta</taxon>
        <taxon>Magnoliopsida</taxon>
        <taxon>eudicotyledons</taxon>
        <taxon>Gunneridae</taxon>
        <taxon>Pentapetalae</taxon>
        <taxon>rosids</taxon>
        <taxon>malvids</taxon>
        <taxon>Myrtales</taxon>
        <taxon>Lythraceae</taxon>
        <taxon>Trapa</taxon>
    </lineage>
</organism>
<dbReference type="Proteomes" id="UP001345219">
    <property type="component" value="Chromosome 13"/>
</dbReference>
<keyword evidence="2" id="KW-1185">Reference proteome</keyword>
<reference evidence="1 2" key="1">
    <citation type="journal article" date="2023" name="Hortic Res">
        <title>Pangenome of water caltrop reveals structural variations and asymmetric subgenome divergence after allopolyploidization.</title>
        <authorList>
            <person name="Zhang X."/>
            <person name="Chen Y."/>
            <person name="Wang L."/>
            <person name="Yuan Y."/>
            <person name="Fang M."/>
            <person name="Shi L."/>
            <person name="Lu R."/>
            <person name="Comes H.P."/>
            <person name="Ma Y."/>
            <person name="Chen Y."/>
            <person name="Huang G."/>
            <person name="Zhou Y."/>
            <person name="Zheng Z."/>
            <person name="Qiu Y."/>
        </authorList>
    </citation>
    <scope>NUCLEOTIDE SEQUENCE [LARGE SCALE GENOMIC DNA]</scope>
    <source>
        <tissue evidence="1">Roots</tissue>
    </source>
</reference>
<comment type="caution">
    <text evidence="1">The sequence shown here is derived from an EMBL/GenBank/DDBJ whole genome shotgun (WGS) entry which is preliminary data.</text>
</comment>
<dbReference type="AlphaFoldDB" id="A0AAN7LA15"/>
<evidence type="ECO:0000313" key="1">
    <source>
        <dbReference type="EMBL" id="KAK4780759.1"/>
    </source>
</evidence>
<gene>
    <name evidence="1" type="ORF">SAY87_016865</name>
</gene>
<proteinExistence type="predicted"/>